<name>A0A173T8C9_EUBRA</name>
<sequence>MLKNKVRSIVAGCCAAALCLMSTTGAYAATSRSWSVHAQPGSYQTTQVVSIVNFGNGYVASCTAMSGDVASKSTTIREYSNSACTNAVALNKTVTFTDVNKSITFKHKSMPSVDTVYMKASLTYGNGSKASMSGTIRTNG</sequence>
<feature type="chain" id="PRO_5036301534" evidence="1">
    <location>
        <begin position="29"/>
        <end position="140"/>
    </location>
</feature>
<evidence type="ECO:0000313" key="5">
    <source>
        <dbReference type="Proteomes" id="UP000431304"/>
    </source>
</evidence>
<reference evidence="3 5" key="2">
    <citation type="journal article" date="2019" name="Nat. Med.">
        <title>A library of human gut bacterial isolates paired with longitudinal multiomics data enables mechanistic microbiome research.</title>
        <authorList>
            <person name="Poyet M."/>
            <person name="Groussin M."/>
            <person name="Gibbons S.M."/>
            <person name="Avila-Pacheco J."/>
            <person name="Jiang X."/>
            <person name="Kearney S.M."/>
            <person name="Perrotta A.R."/>
            <person name="Berdy B."/>
            <person name="Zhao S."/>
            <person name="Lieberman T.D."/>
            <person name="Swanson P.K."/>
            <person name="Smith M."/>
            <person name="Roesemann S."/>
            <person name="Alexander J.E."/>
            <person name="Rich S.A."/>
            <person name="Livny J."/>
            <person name="Vlamakis H."/>
            <person name="Clish C."/>
            <person name="Bullock K."/>
            <person name="Deik A."/>
            <person name="Scott J."/>
            <person name="Pierce K.A."/>
            <person name="Xavier R.J."/>
            <person name="Alm E.J."/>
        </authorList>
    </citation>
    <scope>NUCLEOTIDE SEQUENCE [LARGE SCALE GENOMIC DNA]</scope>
    <source>
        <strain evidence="3 5">BIOML-A3</strain>
    </source>
</reference>
<feature type="signal peptide" evidence="1">
    <location>
        <begin position="1"/>
        <end position="28"/>
    </location>
</feature>
<evidence type="ECO:0000313" key="4">
    <source>
        <dbReference type="Proteomes" id="UP000095492"/>
    </source>
</evidence>
<proteinExistence type="predicted"/>
<dbReference type="RefSeq" id="WP_021738314.1">
    <property type="nucleotide sequence ID" value="NZ_CABKSU010000027.1"/>
</dbReference>
<dbReference type="STRING" id="39490.ERS852448_01390"/>
<dbReference type="AlphaFoldDB" id="A0A173T8C9"/>
<protein>
    <submittedName>
        <fullName evidence="2">Uncharacterized protein</fullName>
    </submittedName>
</protein>
<evidence type="ECO:0000313" key="2">
    <source>
        <dbReference type="EMBL" id="CUM99033.1"/>
    </source>
</evidence>
<accession>A0A173T8C9</accession>
<gene>
    <name evidence="2" type="ORF">ERS852448_01390</name>
    <name evidence="3" type="ORF">GKE72_14650</name>
</gene>
<reference evidence="2 4" key="1">
    <citation type="submission" date="2015-09" db="EMBL/GenBank/DDBJ databases">
        <authorList>
            <consortium name="Pathogen Informatics"/>
        </authorList>
    </citation>
    <scope>NUCLEOTIDE SEQUENCE [LARGE SCALE GENOMIC DNA]</scope>
    <source>
        <strain evidence="2 4">2789STDY5608891</strain>
    </source>
</reference>
<dbReference type="GeneID" id="42785838"/>
<keyword evidence="1" id="KW-0732">Signal</keyword>
<dbReference type="EMBL" id="CYYA01000007">
    <property type="protein sequence ID" value="CUM99033.1"/>
    <property type="molecule type" value="Genomic_DNA"/>
</dbReference>
<evidence type="ECO:0000313" key="3">
    <source>
        <dbReference type="EMBL" id="MSD17270.1"/>
    </source>
</evidence>
<dbReference type="Proteomes" id="UP000431304">
    <property type="component" value="Unassembled WGS sequence"/>
</dbReference>
<organism evidence="2 4">
    <name type="scientific">Eubacterium ramulus</name>
    <dbReference type="NCBI Taxonomy" id="39490"/>
    <lineage>
        <taxon>Bacteria</taxon>
        <taxon>Bacillati</taxon>
        <taxon>Bacillota</taxon>
        <taxon>Clostridia</taxon>
        <taxon>Eubacteriales</taxon>
        <taxon>Eubacteriaceae</taxon>
        <taxon>Eubacterium</taxon>
    </lineage>
</organism>
<dbReference type="EMBL" id="WKRA01000035">
    <property type="protein sequence ID" value="MSD17270.1"/>
    <property type="molecule type" value="Genomic_DNA"/>
</dbReference>
<evidence type="ECO:0000256" key="1">
    <source>
        <dbReference type="SAM" id="SignalP"/>
    </source>
</evidence>
<dbReference type="Proteomes" id="UP000095492">
    <property type="component" value="Unassembled WGS sequence"/>
</dbReference>